<reference evidence="23 24" key="1">
    <citation type="submission" date="2021-04" db="EMBL/GenBank/DDBJ databases">
        <title>Genome analysis of Polyangium sp.</title>
        <authorList>
            <person name="Li Y."/>
            <person name="Wang J."/>
        </authorList>
    </citation>
    <scope>NUCLEOTIDE SEQUENCE [LARGE SCALE GENOMIC DNA]</scope>
    <source>
        <strain evidence="23 24">SDU14</strain>
    </source>
</reference>
<dbReference type="GO" id="GO:0008360">
    <property type="term" value="P:regulation of cell shape"/>
    <property type="evidence" value="ECO:0007669"/>
    <property type="project" value="UniProtKB-KW"/>
</dbReference>
<evidence type="ECO:0000256" key="16">
    <source>
        <dbReference type="ARBA" id="ARBA00023316"/>
    </source>
</evidence>
<evidence type="ECO:0000256" key="6">
    <source>
        <dbReference type="ARBA" id="ARBA00022670"/>
    </source>
</evidence>
<keyword evidence="5" id="KW-0121">Carboxypeptidase</keyword>
<keyword evidence="11" id="KW-0133">Cell shape</keyword>
<evidence type="ECO:0000256" key="13">
    <source>
        <dbReference type="ARBA" id="ARBA00022989"/>
    </source>
</evidence>
<dbReference type="Proteomes" id="UP001151081">
    <property type="component" value="Unassembled WGS sequence"/>
</dbReference>
<dbReference type="GO" id="GO:0008955">
    <property type="term" value="F:peptidoglycan glycosyltransferase activity"/>
    <property type="evidence" value="ECO:0007669"/>
    <property type="project" value="UniProtKB-EC"/>
</dbReference>
<keyword evidence="24" id="KW-1185">Reference proteome</keyword>
<dbReference type="InterPro" id="IPR001264">
    <property type="entry name" value="Glyco_trans_51"/>
</dbReference>
<evidence type="ECO:0000256" key="18">
    <source>
        <dbReference type="ARBA" id="ARBA00049902"/>
    </source>
</evidence>
<dbReference type="GO" id="GO:0030288">
    <property type="term" value="C:outer membrane-bounded periplasmic space"/>
    <property type="evidence" value="ECO:0007669"/>
    <property type="project" value="TreeGrafter"/>
</dbReference>
<dbReference type="Gene3D" id="1.10.3810.10">
    <property type="entry name" value="Biosynthetic peptidoglycan transglycosylase-like"/>
    <property type="match status" value="1"/>
</dbReference>
<dbReference type="NCBIfam" id="TIGR02074">
    <property type="entry name" value="PBP_1a_fam"/>
    <property type="match status" value="1"/>
</dbReference>
<evidence type="ECO:0000256" key="15">
    <source>
        <dbReference type="ARBA" id="ARBA00023268"/>
    </source>
</evidence>
<keyword evidence="13 21" id="KW-1133">Transmembrane helix</keyword>
<evidence type="ECO:0000256" key="12">
    <source>
        <dbReference type="ARBA" id="ARBA00022984"/>
    </source>
</evidence>
<dbReference type="InterPro" id="IPR050396">
    <property type="entry name" value="Glycosyltr_51/Transpeptidase"/>
</dbReference>
<evidence type="ECO:0000256" key="4">
    <source>
        <dbReference type="ARBA" id="ARBA00007739"/>
    </source>
</evidence>
<keyword evidence="14 21" id="KW-0472">Membrane</keyword>
<comment type="pathway">
    <text evidence="19">Glycan biosynthesis.</text>
</comment>
<dbReference type="PANTHER" id="PTHR32282">
    <property type="entry name" value="BINDING PROTEIN TRANSPEPTIDASE, PUTATIVE-RELATED"/>
    <property type="match status" value="1"/>
</dbReference>
<evidence type="ECO:0000256" key="1">
    <source>
        <dbReference type="ARBA" id="ARBA00004370"/>
    </source>
</evidence>
<comment type="pathway">
    <text evidence="2">Cell wall biogenesis; peptidoglycan biosynthesis.</text>
</comment>
<dbReference type="GO" id="GO:0071555">
    <property type="term" value="P:cell wall organization"/>
    <property type="evidence" value="ECO:0007669"/>
    <property type="project" value="UniProtKB-KW"/>
</dbReference>
<dbReference type="GO" id="GO:0009252">
    <property type="term" value="P:peptidoglycan biosynthetic process"/>
    <property type="evidence" value="ECO:0007669"/>
    <property type="project" value="UniProtKB-KW"/>
</dbReference>
<dbReference type="InterPro" id="IPR023346">
    <property type="entry name" value="Lysozyme-like_dom_sf"/>
</dbReference>
<dbReference type="InterPro" id="IPR036950">
    <property type="entry name" value="PBP_transglycosylase"/>
</dbReference>
<comment type="similarity">
    <text evidence="4">In the N-terminal section; belongs to the glycosyltransferase 51 family.</text>
</comment>
<keyword evidence="10" id="KW-0378">Hydrolase</keyword>
<dbReference type="InterPro" id="IPR003029">
    <property type="entry name" value="S1_domain"/>
</dbReference>
<evidence type="ECO:0000313" key="24">
    <source>
        <dbReference type="Proteomes" id="UP001151081"/>
    </source>
</evidence>
<keyword evidence="15" id="KW-0511">Multifunctional enzyme</keyword>
<evidence type="ECO:0000259" key="22">
    <source>
        <dbReference type="PROSITE" id="PS50126"/>
    </source>
</evidence>
<dbReference type="Gene3D" id="3.40.710.10">
    <property type="entry name" value="DD-peptidase/beta-lactamase superfamily"/>
    <property type="match status" value="2"/>
</dbReference>
<evidence type="ECO:0000256" key="5">
    <source>
        <dbReference type="ARBA" id="ARBA00022645"/>
    </source>
</evidence>
<sequence length="817" mass="87785">MATNRFDSPDKVASGSHADSRPLDAKASARSPHAVPPTIPDVQPGPPPPAGSDQQRRRKVSWKRRLRRWMWRIATAASILLGLGFLSFAALILYYGQGLPETAELKNYRPPQVTRILARDGTPLAELFTVRRTVVPISTVPKSMKFAALAAEDASFYSHEGLNYFGILRALLVNLWSGRTRQGGSTITQQVVKNVLLTNERTFARKIRELILARRIEQELTKDEILELYLNHIYFGHGRYGIEEAARYYFGKSVRDVQLAEAATLAGLVKGPSVYSPRVDLAKAEERQRYVLRQMGDKGFAPLADVEAAARQKITLAPLPENNAELAPEVVAEVERKLVAVAGPQADQGGYTVTTTIDPKLQSAARAAVRNNLDAYAARRGLVAPLKRGKGDPAPFKGTPTPGGGRVYNGVVTKADDGRGTLTVSVGTAEGTVKLDKAKRYNPRNLPPSQFAEVGKVVRVTFADDDPRSGRLELALGPQAALVALDVRTAEVLAVVGGYDAVRGALDRTRSAHRQPASTFKPIVYSYGIHTRVFTAASILETEPAALGGRYRPANYDESDGQSPRRLREALATSVNVAAVWTLDKLGPAKVAAWAQSLGIASKLGADLSLALGAYEVTPFEMVAAYNTFAAGGTYREPVLIRSITDPDGKPLPLPDATPPRRVMEEAEGYIMTSLLRSVVETGTAKRARSMTIPVAGKTGTSNAAKDTWFVGYSPAIACAVWTGYDDASPLGAGETGGTTSLPAFIAFMQEAHKTIPRTDFAAPQVGLVRVPIDPQTGQLAPLGVGGIEEVFLAGTEPTGPAELPSSNEPAPSLWPF</sequence>
<evidence type="ECO:0000256" key="11">
    <source>
        <dbReference type="ARBA" id="ARBA00022960"/>
    </source>
</evidence>
<evidence type="ECO:0000256" key="14">
    <source>
        <dbReference type="ARBA" id="ARBA00023136"/>
    </source>
</evidence>
<dbReference type="SUPFAM" id="SSF56601">
    <property type="entry name" value="beta-lactamase/transpeptidase-like"/>
    <property type="match status" value="1"/>
</dbReference>
<dbReference type="FunFam" id="1.10.3810.10:FF:000003">
    <property type="entry name" value="Penicillin-binding protein 1a"/>
    <property type="match status" value="1"/>
</dbReference>
<feature type="region of interest" description="Disordered" evidence="20">
    <location>
        <begin position="1"/>
        <end position="59"/>
    </location>
</feature>
<dbReference type="Pfam" id="PF00912">
    <property type="entry name" value="Transgly"/>
    <property type="match status" value="1"/>
</dbReference>
<dbReference type="GO" id="GO:0008658">
    <property type="term" value="F:penicillin binding"/>
    <property type="evidence" value="ECO:0007669"/>
    <property type="project" value="InterPro"/>
</dbReference>
<feature type="domain" description="S1 motif" evidence="22">
    <location>
        <begin position="405"/>
        <end position="477"/>
    </location>
</feature>
<evidence type="ECO:0000313" key="23">
    <source>
        <dbReference type="EMBL" id="MDC3985394.1"/>
    </source>
</evidence>
<evidence type="ECO:0000256" key="20">
    <source>
        <dbReference type="SAM" id="MobiDB-lite"/>
    </source>
</evidence>
<feature type="region of interest" description="Disordered" evidence="20">
    <location>
        <begin position="796"/>
        <end position="817"/>
    </location>
</feature>
<keyword evidence="7" id="KW-0328">Glycosyltransferase</keyword>
<proteinExistence type="inferred from homology"/>
<keyword evidence="8" id="KW-0808">Transferase</keyword>
<dbReference type="EC" id="2.4.99.28" evidence="17"/>
<organism evidence="23 24">
    <name type="scientific">Polyangium jinanense</name>
    <dbReference type="NCBI Taxonomy" id="2829994"/>
    <lineage>
        <taxon>Bacteria</taxon>
        <taxon>Pseudomonadati</taxon>
        <taxon>Myxococcota</taxon>
        <taxon>Polyangia</taxon>
        <taxon>Polyangiales</taxon>
        <taxon>Polyangiaceae</taxon>
        <taxon>Polyangium</taxon>
    </lineage>
</organism>
<keyword evidence="6" id="KW-0645">Protease</keyword>
<dbReference type="SUPFAM" id="SSF53955">
    <property type="entry name" value="Lysozyme-like"/>
    <property type="match status" value="1"/>
</dbReference>
<accession>A0A9X3X7V1</accession>
<dbReference type="PANTHER" id="PTHR32282:SF27">
    <property type="entry name" value="PENICILLIN-BINDING PROTEIN 1A"/>
    <property type="match status" value="1"/>
</dbReference>
<evidence type="ECO:0000256" key="9">
    <source>
        <dbReference type="ARBA" id="ARBA00022692"/>
    </source>
</evidence>
<keyword evidence="9 21" id="KW-0812">Transmembrane</keyword>
<dbReference type="Pfam" id="PF00905">
    <property type="entry name" value="Transpeptidase"/>
    <property type="match status" value="1"/>
</dbReference>
<name>A0A9X3X7V1_9BACT</name>
<feature type="compositionally biased region" description="Pro residues" evidence="20">
    <location>
        <begin position="34"/>
        <end position="50"/>
    </location>
</feature>
<evidence type="ECO:0000256" key="17">
    <source>
        <dbReference type="ARBA" id="ARBA00044770"/>
    </source>
</evidence>
<dbReference type="PROSITE" id="PS50126">
    <property type="entry name" value="S1"/>
    <property type="match status" value="1"/>
</dbReference>
<evidence type="ECO:0000256" key="19">
    <source>
        <dbReference type="ARBA" id="ARBA00060592"/>
    </source>
</evidence>
<dbReference type="AlphaFoldDB" id="A0A9X3X7V1"/>
<keyword evidence="12" id="KW-0573">Peptidoglycan synthesis</keyword>
<evidence type="ECO:0000256" key="3">
    <source>
        <dbReference type="ARBA" id="ARBA00007090"/>
    </source>
</evidence>
<evidence type="ECO:0000256" key="2">
    <source>
        <dbReference type="ARBA" id="ARBA00004752"/>
    </source>
</evidence>
<evidence type="ECO:0000256" key="10">
    <source>
        <dbReference type="ARBA" id="ARBA00022801"/>
    </source>
</evidence>
<comment type="caution">
    <text evidence="23">The sequence shown here is derived from an EMBL/GenBank/DDBJ whole genome shotgun (WGS) entry which is preliminary data.</text>
</comment>
<dbReference type="InterPro" id="IPR001460">
    <property type="entry name" value="PCN-bd_Tpept"/>
</dbReference>
<dbReference type="EMBL" id="JAGTJJ010000028">
    <property type="protein sequence ID" value="MDC3985394.1"/>
    <property type="molecule type" value="Genomic_DNA"/>
</dbReference>
<dbReference type="GO" id="GO:0003676">
    <property type="term" value="F:nucleic acid binding"/>
    <property type="evidence" value="ECO:0007669"/>
    <property type="project" value="InterPro"/>
</dbReference>
<comment type="similarity">
    <text evidence="3">In the C-terminal section; belongs to the transpeptidase family.</text>
</comment>
<dbReference type="GO" id="GO:0016020">
    <property type="term" value="C:membrane"/>
    <property type="evidence" value="ECO:0007669"/>
    <property type="project" value="UniProtKB-SubCell"/>
</dbReference>
<keyword evidence="16" id="KW-0961">Cell wall biogenesis/degradation</keyword>
<dbReference type="GO" id="GO:0006508">
    <property type="term" value="P:proteolysis"/>
    <property type="evidence" value="ECO:0007669"/>
    <property type="project" value="UniProtKB-KW"/>
</dbReference>
<dbReference type="InterPro" id="IPR012338">
    <property type="entry name" value="Beta-lactam/transpept-like"/>
</dbReference>
<feature type="transmembrane region" description="Helical" evidence="21">
    <location>
        <begin position="69"/>
        <end position="95"/>
    </location>
</feature>
<gene>
    <name evidence="23" type="ORF">KEG57_33255</name>
</gene>
<protein>
    <recommendedName>
        <fullName evidence="17">peptidoglycan glycosyltransferase</fullName>
        <ecNumber evidence="17">2.4.99.28</ecNumber>
    </recommendedName>
</protein>
<comment type="subcellular location">
    <subcellularLocation>
        <location evidence="1">Membrane</location>
    </subcellularLocation>
</comment>
<evidence type="ECO:0000256" key="7">
    <source>
        <dbReference type="ARBA" id="ARBA00022676"/>
    </source>
</evidence>
<evidence type="ECO:0000256" key="21">
    <source>
        <dbReference type="SAM" id="Phobius"/>
    </source>
</evidence>
<evidence type="ECO:0000256" key="8">
    <source>
        <dbReference type="ARBA" id="ARBA00022679"/>
    </source>
</evidence>
<comment type="catalytic activity">
    <reaction evidence="18">
        <text>[GlcNAc-(1-&gt;4)-Mur2Ac(oyl-L-Ala-gamma-D-Glu-L-Lys-D-Ala-D-Ala)](n)-di-trans,octa-cis-undecaprenyl diphosphate + beta-D-GlcNAc-(1-&gt;4)-Mur2Ac(oyl-L-Ala-gamma-D-Glu-L-Lys-D-Ala-D-Ala)-di-trans,octa-cis-undecaprenyl diphosphate = [GlcNAc-(1-&gt;4)-Mur2Ac(oyl-L-Ala-gamma-D-Glu-L-Lys-D-Ala-D-Ala)](n+1)-di-trans,octa-cis-undecaprenyl diphosphate + di-trans,octa-cis-undecaprenyl diphosphate + H(+)</text>
        <dbReference type="Rhea" id="RHEA:23708"/>
        <dbReference type="Rhea" id="RHEA-COMP:9602"/>
        <dbReference type="Rhea" id="RHEA-COMP:9603"/>
        <dbReference type="ChEBI" id="CHEBI:15378"/>
        <dbReference type="ChEBI" id="CHEBI:58405"/>
        <dbReference type="ChEBI" id="CHEBI:60033"/>
        <dbReference type="ChEBI" id="CHEBI:78435"/>
        <dbReference type="EC" id="2.4.99.28"/>
    </reaction>
</comment>
<dbReference type="GO" id="GO:0004180">
    <property type="term" value="F:carboxypeptidase activity"/>
    <property type="evidence" value="ECO:0007669"/>
    <property type="project" value="UniProtKB-KW"/>
</dbReference>